<dbReference type="InterPro" id="IPR036397">
    <property type="entry name" value="RNaseH_sf"/>
</dbReference>
<keyword evidence="2" id="KW-1185">Reference proteome</keyword>
<dbReference type="Gene3D" id="3.30.420.10">
    <property type="entry name" value="Ribonuclease H-like superfamily/Ribonuclease H"/>
    <property type="match status" value="1"/>
</dbReference>
<dbReference type="GO" id="GO:0003676">
    <property type="term" value="F:nucleic acid binding"/>
    <property type="evidence" value="ECO:0007669"/>
    <property type="project" value="InterPro"/>
</dbReference>
<dbReference type="OrthoDB" id="10065579at2759"/>
<dbReference type="Proteomes" id="UP000887013">
    <property type="component" value="Unassembled WGS sequence"/>
</dbReference>
<name>A0A8X6QFE4_NEPPI</name>
<gene>
    <name evidence="1" type="ORF">NPIL_200231</name>
</gene>
<comment type="caution">
    <text evidence="1">The sequence shown here is derived from an EMBL/GenBank/DDBJ whole genome shotgun (WGS) entry which is preliminary data.</text>
</comment>
<sequence length="71" mass="8181">MLQGKRFGSNEEVIAETEAYFEAKDNFFYKHGIEKLEKRWNDCITLKVSGKEDGLSLGNVQCSFPSRVPFF</sequence>
<dbReference type="AlphaFoldDB" id="A0A8X6QFE4"/>
<organism evidence="1 2">
    <name type="scientific">Nephila pilipes</name>
    <name type="common">Giant wood spider</name>
    <name type="synonym">Nephila maculata</name>
    <dbReference type="NCBI Taxonomy" id="299642"/>
    <lineage>
        <taxon>Eukaryota</taxon>
        <taxon>Metazoa</taxon>
        <taxon>Ecdysozoa</taxon>
        <taxon>Arthropoda</taxon>
        <taxon>Chelicerata</taxon>
        <taxon>Arachnida</taxon>
        <taxon>Araneae</taxon>
        <taxon>Araneomorphae</taxon>
        <taxon>Entelegynae</taxon>
        <taxon>Araneoidea</taxon>
        <taxon>Nephilidae</taxon>
        <taxon>Nephila</taxon>
    </lineage>
</organism>
<reference evidence="1" key="1">
    <citation type="submission" date="2020-08" db="EMBL/GenBank/DDBJ databases">
        <title>Multicomponent nature underlies the extraordinary mechanical properties of spider dragline silk.</title>
        <authorList>
            <person name="Kono N."/>
            <person name="Nakamura H."/>
            <person name="Mori M."/>
            <person name="Yoshida Y."/>
            <person name="Ohtoshi R."/>
            <person name="Malay A.D."/>
            <person name="Moran D.A.P."/>
            <person name="Tomita M."/>
            <person name="Numata K."/>
            <person name="Arakawa K."/>
        </authorList>
    </citation>
    <scope>NUCLEOTIDE SEQUENCE</scope>
</reference>
<accession>A0A8X6QFE4</accession>
<dbReference type="EMBL" id="BMAW01079675">
    <property type="protein sequence ID" value="GFU16287.1"/>
    <property type="molecule type" value="Genomic_DNA"/>
</dbReference>
<evidence type="ECO:0000313" key="2">
    <source>
        <dbReference type="Proteomes" id="UP000887013"/>
    </source>
</evidence>
<protein>
    <submittedName>
        <fullName evidence="1">Uncharacterized protein</fullName>
    </submittedName>
</protein>
<proteinExistence type="predicted"/>
<evidence type="ECO:0000313" key="1">
    <source>
        <dbReference type="EMBL" id="GFU16287.1"/>
    </source>
</evidence>